<feature type="transmembrane region" description="Helical" evidence="1">
    <location>
        <begin position="151"/>
        <end position="171"/>
    </location>
</feature>
<feature type="transmembrane region" description="Helical" evidence="1">
    <location>
        <begin position="6"/>
        <end position="29"/>
    </location>
</feature>
<comment type="caution">
    <text evidence="2">The sequence shown here is derived from an EMBL/GenBank/DDBJ whole genome shotgun (WGS) entry which is preliminary data.</text>
</comment>
<keyword evidence="1" id="KW-0472">Membrane</keyword>
<evidence type="ECO:0000313" key="3">
    <source>
        <dbReference type="Proteomes" id="UP001404845"/>
    </source>
</evidence>
<reference evidence="2 3" key="1">
    <citation type="journal article" date="2023" name="PLoS ONE">
        <title>Complete genome assembly of Hawai'i environmental nontuberculous mycobacteria reveals unexpected co-isolation with methylobacteria.</title>
        <authorList>
            <person name="Hendrix J."/>
            <person name="Epperson L.E."/>
            <person name="Tong E.I."/>
            <person name="Chan Y.L."/>
            <person name="Hasan N.A."/>
            <person name="Dawrs S.N."/>
            <person name="Norton G.J."/>
            <person name="Virdi R."/>
            <person name="Crooks J.L."/>
            <person name="Chan E.D."/>
            <person name="Honda J.R."/>
            <person name="Strong M."/>
        </authorList>
    </citation>
    <scope>NUCLEOTIDE SEQUENCE [LARGE SCALE GENOMIC DNA]</scope>
    <source>
        <strain evidence="2 3">NJH_HI01</strain>
    </source>
</reference>
<feature type="transmembrane region" description="Helical" evidence="1">
    <location>
        <begin position="254"/>
        <end position="276"/>
    </location>
</feature>
<keyword evidence="1" id="KW-0812">Transmembrane</keyword>
<dbReference type="EMBL" id="JAQYXL010000001">
    <property type="protein sequence ID" value="MEN3226092.1"/>
    <property type="molecule type" value="Genomic_DNA"/>
</dbReference>
<dbReference type="PANTHER" id="PTHR43044">
    <property type="match status" value="1"/>
</dbReference>
<dbReference type="Proteomes" id="UP001404845">
    <property type="component" value="Unassembled WGS sequence"/>
</dbReference>
<organism evidence="2 3">
    <name type="scientific">Methylorubrum rhodesianum</name>
    <dbReference type="NCBI Taxonomy" id="29427"/>
    <lineage>
        <taxon>Bacteria</taxon>
        <taxon>Pseudomonadati</taxon>
        <taxon>Pseudomonadota</taxon>
        <taxon>Alphaproteobacteria</taxon>
        <taxon>Hyphomicrobiales</taxon>
        <taxon>Methylobacteriaceae</taxon>
        <taxon>Methylorubrum</taxon>
    </lineage>
</organism>
<proteinExistence type="predicted"/>
<feature type="transmembrane region" description="Helical" evidence="1">
    <location>
        <begin position="118"/>
        <end position="139"/>
    </location>
</feature>
<sequence>MSDALFRGWLLAWIVWSAVPFGALVLVMIHAVTGGRWGETLAPALRPATALVPLAALTFLGVALGLHAAFPWAAGTGAAPDVLRLYLDPVLFLVRAAVTLLGWSVLAGLFLSGRAGTLVAGLGLTFYGLTISLVSIDWILSVEPGFNSSAFAADVAFHQILAALAFAALVSPPSLDARGASDLAGLMLATLLGVLYLELMSYIVAWYGDLPPKAEWYLKRGASPWGGVLVATLFLGGIVPFLALLFSAVRKSPALLRGVGLLVLIGVTVHFAWLVLPAYGEGAAAAAAVAVLALFVLVLVSGSVSRLIVRRVARPRHV</sequence>
<keyword evidence="3" id="KW-1185">Reference proteome</keyword>
<feature type="transmembrane region" description="Helical" evidence="1">
    <location>
        <begin position="225"/>
        <end position="247"/>
    </location>
</feature>
<evidence type="ECO:0000256" key="1">
    <source>
        <dbReference type="SAM" id="Phobius"/>
    </source>
</evidence>
<dbReference type="RefSeq" id="WP_200671465.1">
    <property type="nucleotide sequence ID" value="NZ_JACWCW010000070.1"/>
</dbReference>
<dbReference type="PANTHER" id="PTHR43044:SF1">
    <property type="entry name" value="QUINOL:CYTOCHROME C OXIDOREDUCTASE QUINONE-BINDING SUBUNIT 2"/>
    <property type="match status" value="1"/>
</dbReference>
<name>A0ABU9Z4G5_9HYPH</name>
<accession>A0ABU9Z4G5</accession>
<feature type="transmembrane region" description="Helical" evidence="1">
    <location>
        <begin position="282"/>
        <end position="309"/>
    </location>
</feature>
<protein>
    <submittedName>
        <fullName evidence="2">Uncharacterized protein</fullName>
    </submittedName>
</protein>
<feature type="transmembrane region" description="Helical" evidence="1">
    <location>
        <begin position="50"/>
        <end position="70"/>
    </location>
</feature>
<evidence type="ECO:0000313" key="2">
    <source>
        <dbReference type="EMBL" id="MEN3226092.1"/>
    </source>
</evidence>
<keyword evidence="1" id="KW-1133">Transmembrane helix</keyword>
<gene>
    <name evidence="2" type="ORF">PUR21_00110</name>
</gene>
<feature type="transmembrane region" description="Helical" evidence="1">
    <location>
        <begin position="90"/>
        <end position="111"/>
    </location>
</feature>
<feature type="transmembrane region" description="Helical" evidence="1">
    <location>
        <begin position="183"/>
        <end position="205"/>
    </location>
</feature>